<evidence type="ECO:0000313" key="2">
    <source>
        <dbReference type="Proteomes" id="UP000827872"/>
    </source>
</evidence>
<accession>A0ACB8FWU2</accession>
<evidence type="ECO:0000313" key="1">
    <source>
        <dbReference type="EMBL" id="KAH8011087.1"/>
    </source>
</evidence>
<keyword evidence="2" id="KW-1185">Reference proteome</keyword>
<protein>
    <submittedName>
        <fullName evidence="1">Uncharacterized protein</fullName>
    </submittedName>
</protein>
<comment type="caution">
    <text evidence="1">The sequence shown here is derived from an EMBL/GenBank/DDBJ whole genome shotgun (WGS) entry which is preliminary data.</text>
</comment>
<name>A0ACB8FWU2_9SAUR</name>
<sequence length="68" mass="7965">MKNPKGPYESLMFGFDSKAVDKSVWKQRMFRWEKRQEDLKPTWKAKIADKLILMGDKDESLPTSTTSI</sequence>
<gene>
    <name evidence="1" type="ORF">K3G42_018349</name>
</gene>
<proteinExistence type="predicted"/>
<organism evidence="1 2">
    <name type="scientific">Sphaerodactylus townsendi</name>
    <dbReference type="NCBI Taxonomy" id="933632"/>
    <lineage>
        <taxon>Eukaryota</taxon>
        <taxon>Metazoa</taxon>
        <taxon>Chordata</taxon>
        <taxon>Craniata</taxon>
        <taxon>Vertebrata</taxon>
        <taxon>Euteleostomi</taxon>
        <taxon>Lepidosauria</taxon>
        <taxon>Squamata</taxon>
        <taxon>Bifurcata</taxon>
        <taxon>Gekkota</taxon>
        <taxon>Sphaerodactylidae</taxon>
        <taxon>Sphaerodactylus</taxon>
    </lineage>
</organism>
<reference evidence="1" key="1">
    <citation type="submission" date="2021-08" db="EMBL/GenBank/DDBJ databases">
        <title>The first chromosome-level gecko genome reveals the dynamic sex chromosomes of Neotropical dwarf geckos (Sphaerodactylidae: Sphaerodactylus).</title>
        <authorList>
            <person name="Pinto B.J."/>
            <person name="Keating S.E."/>
            <person name="Gamble T."/>
        </authorList>
    </citation>
    <scope>NUCLEOTIDE SEQUENCE</scope>
    <source>
        <strain evidence="1">TG3544</strain>
    </source>
</reference>
<dbReference type="Proteomes" id="UP000827872">
    <property type="component" value="Linkage Group LG11"/>
</dbReference>
<dbReference type="EMBL" id="CM037624">
    <property type="protein sequence ID" value="KAH8011087.1"/>
    <property type="molecule type" value="Genomic_DNA"/>
</dbReference>